<dbReference type="VEuPathDB" id="FungiDB:CIMG_05442"/>
<dbReference type="Proteomes" id="UP000001261">
    <property type="component" value="Unassembled WGS sequence"/>
</dbReference>
<dbReference type="GeneID" id="4563240"/>
<feature type="binding site" evidence="3">
    <location>
        <position position="59"/>
    </location>
    <ligand>
        <name>substrate</name>
    </ligand>
</feature>
<name>A0A0D8JVN1_COCIM</name>
<dbReference type="PANTHER" id="PTHR46517">
    <property type="entry name" value="FRUCTOSE-2,6-BISPHOSPHATASE TIGAR"/>
    <property type="match status" value="1"/>
</dbReference>
<evidence type="ECO:0000256" key="1">
    <source>
        <dbReference type="ARBA" id="ARBA00022801"/>
    </source>
</evidence>
<dbReference type="InterPro" id="IPR013078">
    <property type="entry name" value="His_Pase_superF_clade-1"/>
</dbReference>
<dbReference type="SUPFAM" id="SSF53254">
    <property type="entry name" value="Phosphoglycerate mutase-like"/>
    <property type="match status" value="1"/>
</dbReference>
<evidence type="ECO:0000256" key="2">
    <source>
        <dbReference type="PIRSR" id="PIRSR613078-1"/>
    </source>
</evidence>
<keyword evidence="1" id="KW-0378">Hydrolase</keyword>
<dbReference type="InParanoid" id="A0A0D8JVN1"/>
<dbReference type="STRING" id="246410.A0A0D8JVN1"/>
<gene>
    <name evidence="4" type="ORF">CIMG_05442</name>
</gene>
<reference evidence="5" key="2">
    <citation type="journal article" date="2010" name="Genome Res.">
        <title>Population genomic sequencing of Coccidioides fungi reveals recent hybridization and transposon control.</title>
        <authorList>
            <person name="Neafsey D.E."/>
            <person name="Barker B.M."/>
            <person name="Sharpton T.J."/>
            <person name="Stajich J.E."/>
            <person name="Park D.J."/>
            <person name="Whiston E."/>
            <person name="Hung C.-Y."/>
            <person name="McMahan C."/>
            <person name="White J."/>
            <person name="Sykes S."/>
            <person name="Heiman D."/>
            <person name="Young S."/>
            <person name="Zeng Q."/>
            <person name="Abouelleil A."/>
            <person name="Aftuck L."/>
            <person name="Bessette D."/>
            <person name="Brown A."/>
            <person name="FitzGerald M."/>
            <person name="Lui A."/>
            <person name="Macdonald J.P."/>
            <person name="Priest M."/>
            <person name="Orbach M.J."/>
            <person name="Galgiani J.N."/>
            <person name="Kirkland T.N."/>
            <person name="Cole G.T."/>
            <person name="Birren B.W."/>
            <person name="Henn M.R."/>
            <person name="Taylor J.W."/>
            <person name="Rounsley S.D."/>
        </authorList>
    </citation>
    <scope>GENOME REANNOTATION</scope>
    <source>
        <strain evidence="5">RS</strain>
    </source>
</reference>
<dbReference type="AlphaFoldDB" id="A0A0D8JVN1"/>
<dbReference type="CDD" id="cd07067">
    <property type="entry name" value="HP_PGM_like"/>
    <property type="match status" value="1"/>
</dbReference>
<reference evidence="5" key="1">
    <citation type="journal article" date="2009" name="Genome Res.">
        <title>Comparative genomic analyses of the human fungal pathogens Coccidioides and their relatives.</title>
        <authorList>
            <person name="Sharpton T.J."/>
            <person name="Stajich J.E."/>
            <person name="Rounsley S.D."/>
            <person name="Gardner M.J."/>
            <person name="Wortman J.R."/>
            <person name="Jordar V.S."/>
            <person name="Maiti R."/>
            <person name="Kodira C.D."/>
            <person name="Neafsey D.E."/>
            <person name="Zeng Q."/>
            <person name="Hung C.-Y."/>
            <person name="McMahan C."/>
            <person name="Muszewska A."/>
            <person name="Grynberg M."/>
            <person name="Mandel M.A."/>
            <person name="Kellner E.M."/>
            <person name="Barker B.M."/>
            <person name="Galgiani J.N."/>
            <person name="Orbach M.J."/>
            <person name="Kirkland T.N."/>
            <person name="Cole G.T."/>
            <person name="Henn M.R."/>
            <person name="Birren B.W."/>
            <person name="Taylor J.W."/>
        </authorList>
    </citation>
    <scope>NUCLEOTIDE SEQUENCE [LARGE SCALE GENOMIC DNA]</scope>
    <source>
        <strain evidence="5">RS</strain>
    </source>
</reference>
<proteinExistence type="predicted"/>
<evidence type="ECO:0000256" key="3">
    <source>
        <dbReference type="PIRSR" id="PIRSR613078-2"/>
    </source>
</evidence>
<organism evidence="4 5">
    <name type="scientific">Coccidioides immitis (strain RS)</name>
    <name type="common">Valley fever fungus</name>
    <dbReference type="NCBI Taxonomy" id="246410"/>
    <lineage>
        <taxon>Eukaryota</taxon>
        <taxon>Fungi</taxon>
        <taxon>Dikarya</taxon>
        <taxon>Ascomycota</taxon>
        <taxon>Pezizomycotina</taxon>
        <taxon>Eurotiomycetes</taxon>
        <taxon>Eurotiomycetidae</taxon>
        <taxon>Onygenales</taxon>
        <taxon>Onygenaceae</taxon>
        <taxon>Coccidioides</taxon>
    </lineage>
</organism>
<accession>A0A0D8JVN1</accession>
<evidence type="ECO:0000313" key="4">
    <source>
        <dbReference type="EMBL" id="KJF61164.1"/>
    </source>
</evidence>
<evidence type="ECO:0000313" key="5">
    <source>
        <dbReference type="Proteomes" id="UP000001261"/>
    </source>
</evidence>
<dbReference type="OrthoDB" id="354304at2759"/>
<feature type="active site" description="Tele-phosphohistidine intermediate" evidence="2">
    <location>
        <position position="8"/>
    </location>
</feature>
<dbReference type="PANTHER" id="PTHR46517:SF1">
    <property type="entry name" value="FRUCTOSE-2,6-BISPHOSPHATASE TIGAR"/>
    <property type="match status" value="1"/>
</dbReference>
<dbReference type="GO" id="GO:0004331">
    <property type="term" value="F:fructose-2,6-bisphosphate 2-phosphatase activity"/>
    <property type="evidence" value="ECO:0007669"/>
    <property type="project" value="TreeGrafter"/>
</dbReference>
<dbReference type="KEGG" id="cim:CIMG_05442"/>
<sequence>MRVYLIRHAESEHNVAQVYAGVTDSALTNHGMLQIERLARHFRAQGVQFTRVFASPLQRARLTAEGLCKEPNASSLQPILLPVLMEKDFGSLEGESWRTSTVARSTLPPTLGLDHKEPESVASMAARANQFRDDFLLPLLYADLETTEVVAIVSHGIVLSVLWETLTTLCQHDHLVYSATVQAQARRPGWSNTGYMELDILKAPGGIARHISCNSPPENSEASSHSAQGARVTDSLSTITLKITVHTVNCRQHLQNLTRTGSGIGSAAYDPKQKRINNFFVAPGG</sequence>
<feature type="binding site" evidence="3">
    <location>
        <begin position="7"/>
        <end position="14"/>
    </location>
    <ligand>
        <name>substrate</name>
    </ligand>
</feature>
<dbReference type="GO" id="GO:0045820">
    <property type="term" value="P:negative regulation of glycolytic process"/>
    <property type="evidence" value="ECO:0007669"/>
    <property type="project" value="TreeGrafter"/>
</dbReference>
<dbReference type="InterPro" id="IPR029033">
    <property type="entry name" value="His_PPase_superfam"/>
</dbReference>
<protein>
    <submittedName>
        <fullName evidence="4">Phosphoglycerate mutase, variant 1</fullName>
    </submittedName>
</protein>
<dbReference type="Pfam" id="PF00300">
    <property type="entry name" value="His_Phos_1"/>
    <property type="match status" value="1"/>
</dbReference>
<dbReference type="OMA" id="DFNRHEH"/>
<dbReference type="GO" id="GO:0005829">
    <property type="term" value="C:cytosol"/>
    <property type="evidence" value="ECO:0007669"/>
    <property type="project" value="TreeGrafter"/>
</dbReference>
<dbReference type="Gene3D" id="3.40.50.1240">
    <property type="entry name" value="Phosphoglycerate mutase-like"/>
    <property type="match status" value="1"/>
</dbReference>
<feature type="active site" description="Proton donor/acceptor" evidence="2">
    <location>
        <position position="86"/>
    </location>
</feature>
<dbReference type="InterPro" id="IPR051695">
    <property type="entry name" value="Phosphoglycerate_Mutase"/>
</dbReference>
<keyword evidence="5" id="KW-1185">Reference proteome</keyword>
<dbReference type="RefSeq" id="XP_004446218.1">
    <property type="nucleotide sequence ID" value="XM_004446161.1"/>
</dbReference>
<dbReference type="GO" id="GO:0043456">
    <property type="term" value="P:regulation of pentose-phosphate shunt"/>
    <property type="evidence" value="ECO:0007669"/>
    <property type="project" value="TreeGrafter"/>
</dbReference>
<dbReference type="EMBL" id="GG704914">
    <property type="protein sequence ID" value="KJF61164.1"/>
    <property type="molecule type" value="Genomic_DNA"/>
</dbReference>
<dbReference type="SMART" id="SM00855">
    <property type="entry name" value="PGAM"/>
    <property type="match status" value="1"/>
</dbReference>